<sequence>MPFLQVQTNLALDVAQQEALIEGLAKATETSLSAPVERIVVTLNILSSHQTFVAGKMAAPLVLVNTNLKEGRSLALKQALLAALSDVIEKTLHIEKSSYRIMIHDLVDGTFC</sequence>
<protein>
    <submittedName>
        <fullName evidence="1">Uncharacterized protein</fullName>
    </submittedName>
</protein>
<dbReference type="SUPFAM" id="SSF55331">
    <property type="entry name" value="Tautomerase/MIF"/>
    <property type="match status" value="1"/>
</dbReference>
<dbReference type="Proteomes" id="UP000028945">
    <property type="component" value="Chromosome"/>
</dbReference>
<dbReference type="RefSeq" id="WP_038500230.1">
    <property type="nucleotide sequence ID" value="NZ_AFWK01000087.1"/>
</dbReference>
<organism evidence="1 2">
    <name type="scientific">Basilea psittacipulmonis DSM 24701</name>
    <dbReference type="NCBI Taxonomy" id="1072685"/>
    <lineage>
        <taxon>Bacteria</taxon>
        <taxon>Pseudomonadati</taxon>
        <taxon>Pseudomonadota</taxon>
        <taxon>Betaproteobacteria</taxon>
        <taxon>Burkholderiales</taxon>
        <taxon>Alcaligenaceae</taxon>
        <taxon>Basilea</taxon>
    </lineage>
</organism>
<accession>A0A077DHE1</accession>
<dbReference type="STRING" id="1072685.IX83_06075"/>
<dbReference type="HOGENOM" id="CLU_2140960_0_0_4"/>
<proteinExistence type="predicted"/>
<evidence type="ECO:0000313" key="2">
    <source>
        <dbReference type="Proteomes" id="UP000028945"/>
    </source>
</evidence>
<dbReference type="Gene3D" id="3.30.429.10">
    <property type="entry name" value="Macrophage Migration Inhibitory Factor"/>
    <property type="match status" value="2"/>
</dbReference>
<dbReference type="KEGG" id="bpsi:IX83_06075"/>
<name>A0A077DHE1_9BURK</name>
<gene>
    <name evidence="1" type="ORF">IX83_06075</name>
</gene>
<dbReference type="AlphaFoldDB" id="A0A077DHE1"/>
<keyword evidence="2" id="KW-1185">Reference proteome</keyword>
<dbReference type="InterPro" id="IPR014347">
    <property type="entry name" value="Tautomerase/MIF_sf"/>
</dbReference>
<evidence type="ECO:0000313" key="1">
    <source>
        <dbReference type="EMBL" id="AIL32937.1"/>
    </source>
</evidence>
<reference evidence="1 2" key="1">
    <citation type="journal article" date="2014" name="BMC Genomics">
        <title>A genomic perspective on a new bacterial genus and species from the Alcaligenaceae family, Basilea psittacipulmonis.</title>
        <authorList>
            <person name="Whiteson K.L."/>
            <person name="Hernandez D."/>
            <person name="Lazarevic V."/>
            <person name="Gaia N."/>
            <person name="Farinelli L."/>
            <person name="Francois P."/>
            <person name="Pilo P."/>
            <person name="Frey J."/>
            <person name="Schrenzel J."/>
        </authorList>
    </citation>
    <scope>NUCLEOTIDE SEQUENCE [LARGE SCALE GENOMIC DNA]</scope>
    <source>
        <strain evidence="1 2">DSM 24701</strain>
    </source>
</reference>
<dbReference type="EMBL" id="CP009238">
    <property type="protein sequence ID" value="AIL32937.1"/>
    <property type="molecule type" value="Genomic_DNA"/>
</dbReference>